<dbReference type="PANTHER" id="PTHR22894:SF5">
    <property type="entry name" value="RING-TYPE DOMAIN-CONTAINING PROTEIN"/>
    <property type="match status" value="1"/>
</dbReference>
<feature type="transmembrane region" description="Helical" evidence="12">
    <location>
        <begin position="168"/>
        <end position="187"/>
    </location>
</feature>
<dbReference type="SMART" id="SM00184">
    <property type="entry name" value="RING"/>
    <property type="match status" value="1"/>
</dbReference>
<dbReference type="InterPro" id="IPR010652">
    <property type="entry name" value="DUF1232"/>
</dbReference>
<evidence type="ECO:0000259" key="13">
    <source>
        <dbReference type="PROSITE" id="PS50089"/>
    </source>
</evidence>
<evidence type="ECO:0000256" key="12">
    <source>
        <dbReference type="SAM" id="Phobius"/>
    </source>
</evidence>
<reference evidence="14" key="1">
    <citation type="submission" date="2014-05" db="EMBL/GenBank/DDBJ databases">
        <authorList>
            <person name="Chronopoulou M."/>
        </authorList>
    </citation>
    <scope>NUCLEOTIDE SEQUENCE</scope>
    <source>
        <tissue evidence="14">Whole organism</tissue>
    </source>
</reference>
<comment type="subcellular location">
    <subcellularLocation>
        <location evidence="1">Endomembrane system</location>
        <topology evidence="1">Multi-pass membrane protein</topology>
    </subcellularLocation>
</comment>
<evidence type="ECO:0000256" key="5">
    <source>
        <dbReference type="ARBA" id="ARBA00022771"/>
    </source>
</evidence>
<keyword evidence="7 12" id="KW-1133">Transmembrane helix</keyword>
<evidence type="ECO:0000256" key="1">
    <source>
        <dbReference type="ARBA" id="ARBA00004127"/>
    </source>
</evidence>
<dbReference type="PROSITE" id="PS50089">
    <property type="entry name" value="ZF_RING_2"/>
    <property type="match status" value="1"/>
</dbReference>
<dbReference type="InterPro" id="IPR038896">
    <property type="entry name" value="RNF170"/>
</dbReference>
<dbReference type="Gene3D" id="3.30.40.10">
    <property type="entry name" value="Zinc/RING finger domain, C3HC4 (zinc finger)"/>
    <property type="match status" value="1"/>
</dbReference>
<dbReference type="PANTHER" id="PTHR22894">
    <property type="entry name" value="RING-TYPE DOMAIN-CONTAINING PROTEIN"/>
    <property type="match status" value="1"/>
</dbReference>
<evidence type="ECO:0000256" key="9">
    <source>
        <dbReference type="ARBA" id="ARBA00030110"/>
    </source>
</evidence>
<feature type="transmembrane region" description="Helical" evidence="12">
    <location>
        <begin position="6"/>
        <end position="25"/>
    </location>
</feature>
<dbReference type="OMA" id="CRQEEQN"/>
<feature type="domain" description="RING-type" evidence="13">
    <location>
        <begin position="52"/>
        <end position="95"/>
    </location>
</feature>
<evidence type="ECO:0000256" key="10">
    <source>
        <dbReference type="ARBA" id="ARBA00031107"/>
    </source>
</evidence>
<evidence type="ECO:0000256" key="7">
    <source>
        <dbReference type="ARBA" id="ARBA00022989"/>
    </source>
</evidence>
<evidence type="ECO:0000256" key="2">
    <source>
        <dbReference type="ARBA" id="ARBA00014068"/>
    </source>
</evidence>
<evidence type="ECO:0000256" key="3">
    <source>
        <dbReference type="ARBA" id="ARBA00022692"/>
    </source>
</evidence>
<dbReference type="GO" id="GO:0061630">
    <property type="term" value="F:ubiquitin protein ligase activity"/>
    <property type="evidence" value="ECO:0007669"/>
    <property type="project" value="InterPro"/>
</dbReference>
<sequence>MLTLYLGTIVIILIFLVLLITYIALNRACRWSQGVFSSGMCPPIAQSEEMDCSICLGRVELGVETNCRHIFCGMCLMEYNDRLTTISTPKCPYCRQRITLVLLNFNPEETTNNLSASMFHLREEIIHKVNLYNRTYSRTGRNFLEHLKDLPLLLRRLRRILVTNRTQNYFRTQVFMVQFSSLLYFLIPFDFIPEINYGLLGYVDDFILIIFSAIYVANLYRNLITRQGYPL</sequence>
<keyword evidence="8 12" id="KW-0472">Membrane</keyword>
<keyword evidence="6" id="KW-0862">Zinc</keyword>
<keyword evidence="5 11" id="KW-0863">Zinc-finger</keyword>
<protein>
    <recommendedName>
        <fullName evidence="2">E3 ubiquitin-protein ligase RNF170</fullName>
    </recommendedName>
    <alternativeName>
        <fullName evidence="10">RING finger protein 170</fullName>
    </alternativeName>
    <alternativeName>
        <fullName evidence="9">RING-type E3 ubiquitin transferase RNF170</fullName>
    </alternativeName>
</protein>
<proteinExistence type="predicted"/>
<feature type="transmembrane region" description="Helical" evidence="12">
    <location>
        <begin position="199"/>
        <end position="220"/>
    </location>
</feature>
<dbReference type="InterPro" id="IPR013083">
    <property type="entry name" value="Znf_RING/FYVE/PHD"/>
</dbReference>
<evidence type="ECO:0000313" key="14">
    <source>
        <dbReference type="EMBL" id="CDW18483.1"/>
    </source>
</evidence>
<evidence type="ECO:0000256" key="6">
    <source>
        <dbReference type="ARBA" id="ARBA00022833"/>
    </source>
</evidence>
<name>A0A0K2SXH8_LEPSM</name>
<evidence type="ECO:0000256" key="8">
    <source>
        <dbReference type="ARBA" id="ARBA00023136"/>
    </source>
</evidence>
<dbReference type="OrthoDB" id="9049620at2759"/>
<evidence type="ECO:0000256" key="11">
    <source>
        <dbReference type="PROSITE-ProRule" id="PRU00175"/>
    </source>
</evidence>
<keyword evidence="3 12" id="KW-0812">Transmembrane</keyword>
<evidence type="ECO:0000256" key="4">
    <source>
        <dbReference type="ARBA" id="ARBA00022723"/>
    </source>
</evidence>
<dbReference type="GO" id="GO:0008270">
    <property type="term" value="F:zinc ion binding"/>
    <property type="evidence" value="ECO:0007669"/>
    <property type="project" value="UniProtKB-KW"/>
</dbReference>
<accession>A0A0K2SXH8</accession>
<dbReference type="InterPro" id="IPR017907">
    <property type="entry name" value="Znf_RING_CS"/>
</dbReference>
<dbReference type="EMBL" id="HACA01001122">
    <property type="protein sequence ID" value="CDW18483.1"/>
    <property type="molecule type" value="Transcribed_RNA"/>
</dbReference>
<organism evidence="14">
    <name type="scientific">Lepeophtheirus salmonis</name>
    <name type="common">Salmon louse</name>
    <name type="synonym">Caligus salmonis</name>
    <dbReference type="NCBI Taxonomy" id="72036"/>
    <lineage>
        <taxon>Eukaryota</taxon>
        <taxon>Metazoa</taxon>
        <taxon>Ecdysozoa</taxon>
        <taxon>Arthropoda</taxon>
        <taxon>Crustacea</taxon>
        <taxon>Multicrustacea</taxon>
        <taxon>Hexanauplia</taxon>
        <taxon>Copepoda</taxon>
        <taxon>Siphonostomatoida</taxon>
        <taxon>Caligidae</taxon>
        <taxon>Lepeophtheirus</taxon>
    </lineage>
</organism>
<dbReference type="Pfam" id="PF13920">
    <property type="entry name" value="zf-C3HC4_3"/>
    <property type="match status" value="1"/>
</dbReference>
<dbReference type="AlphaFoldDB" id="A0A0K2SXH8"/>
<dbReference type="PROSITE" id="PS00518">
    <property type="entry name" value="ZF_RING_1"/>
    <property type="match status" value="1"/>
</dbReference>
<dbReference type="Pfam" id="PF06803">
    <property type="entry name" value="DUF1232"/>
    <property type="match status" value="1"/>
</dbReference>
<keyword evidence="4" id="KW-0479">Metal-binding</keyword>
<dbReference type="SUPFAM" id="SSF57850">
    <property type="entry name" value="RING/U-box"/>
    <property type="match status" value="1"/>
</dbReference>
<dbReference type="GO" id="GO:0012505">
    <property type="term" value="C:endomembrane system"/>
    <property type="evidence" value="ECO:0007669"/>
    <property type="project" value="UniProtKB-SubCell"/>
</dbReference>
<dbReference type="InterPro" id="IPR001841">
    <property type="entry name" value="Znf_RING"/>
</dbReference>